<sequence length="679" mass="70692">MSAEPVDAADPVTSARPEKDDAADPAGPAPVARSMRRLLELIAADAPAEDFGAVVAQARVNGAGAADLSELEQATGTALRVRRVLRQHRRRETELAALFDTASDLAALRDLDAVLQSIVRRARMLLGTDTAYLTLRDDDAGDTYMRVTDGSVSPLFQNLRLSYGDGLGGLVALTARPYASPDYRTDERFRHTGRIDEGVLDEGLVGILGVPLLLGARGGPPATGPAGEGGGNGGNVIGVLFAADRTPRPFSPDEVALLCSLAAHAAIAIDTARAITDLAEAGAVIREHAAAMQRAEEAHDRLTDLVLRGGDLSEVAAAVAGLLDGALTIHDPDGRRLAAVGRGGAAFDGHPPEPAALVRHAADSHAAARAVFRDGRWTCAVLAGQELLGSLVLYGRDRLDDPDRRLFERAGVVTALLLLLSRSVAETENRVRGELVADLLSAAGRDPAGLVVRGRRLGVDLDRPCLVLVAETVADVRDRLPGAAVQYLFGADGISAEQSGTVVLLVPDGGVLPGDAARAAVAQLGHLVGAPVTVAASGPATGPVALAAAHTEALRCLRALQALGRVGDGASAVELGFLGVLLGNGRDVDSFVTATLGPLLDYDARRGTELVRTLGAYFACGGTLTRTKDELHLHVNTVVQRLDRIQALLGAGWNDPDRALELQLALRLHLLSGHEPGTV</sequence>
<dbReference type="InterPro" id="IPR029016">
    <property type="entry name" value="GAF-like_dom_sf"/>
</dbReference>
<dbReference type="SMART" id="SM00065">
    <property type="entry name" value="GAF"/>
    <property type="match status" value="1"/>
</dbReference>
<protein>
    <submittedName>
        <fullName evidence="4">GAF domain-containing protein</fullName>
    </submittedName>
</protein>
<feature type="domain" description="GAF" evidence="3">
    <location>
        <begin position="110"/>
        <end position="279"/>
    </location>
</feature>
<dbReference type="InterPro" id="IPR041522">
    <property type="entry name" value="CdaR_GGDEF"/>
</dbReference>
<dbReference type="InterPro" id="IPR025736">
    <property type="entry name" value="PucR_C-HTH_dom"/>
</dbReference>
<dbReference type="InterPro" id="IPR003018">
    <property type="entry name" value="GAF"/>
</dbReference>
<dbReference type="AlphaFoldDB" id="A0A1I2AAU6"/>
<evidence type="ECO:0000256" key="2">
    <source>
        <dbReference type="SAM" id="MobiDB-lite"/>
    </source>
</evidence>
<accession>A0A1I2AAU6</accession>
<dbReference type="Pfam" id="PF17853">
    <property type="entry name" value="GGDEF_2"/>
    <property type="match status" value="1"/>
</dbReference>
<feature type="region of interest" description="Disordered" evidence="2">
    <location>
        <begin position="1"/>
        <end position="29"/>
    </location>
</feature>
<evidence type="ECO:0000313" key="4">
    <source>
        <dbReference type="EMBL" id="SFE41155.1"/>
    </source>
</evidence>
<gene>
    <name evidence="4" type="ORF">SAMN05216251_10320</name>
</gene>
<comment type="similarity">
    <text evidence="1">Belongs to the CdaR family.</text>
</comment>
<dbReference type="InterPro" id="IPR051448">
    <property type="entry name" value="CdaR-like_regulators"/>
</dbReference>
<dbReference type="Gene3D" id="1.10.10.2840">
    <property type="entry name" value="PucR C-terminal helix-turn-helix domain"/>
    <property type="match status" value="1"/>
</dbReference>
<dbReference type="Gene3D" id="3.30.450.40">
    <property type="match status" value="1"/>
</dbReference>
<reference evidence="4 5" key="1">
    <citation type="submission" date="2016-10" db="EMBL/GenBank/DDBJ databases">
        <authorList>
            <person name="de Groot N.N."/>
        </authorList>
    </citation>
    <scope>NUCLEOTIDE SEQUENCE [LARGE SCALE GENOMIC DNA]</scope>
    <source>
        <strain evidence="4 5">CGMCC 4.3510</strain>
    </source>
</reference>
<dbReference type="Pfam" id="PF13556">
    <property type="entry name" value="HTH_30"/>
    <property type="match status" value="1"/>
</dbReference>
<evidence type="ECO:0000256" key="1">
    <source>
        <dbReference type="ARBA" id="ARBA00006754"/>
    </source>
</evidence>
<dbReference type="Pfam" id="PF01590">
    <property type="entry name" value="GAF"/>
    <property type="match status" value="1"/>
</dbReference>
<dbReference type="EMBL" id="FONG01000003">
    <property type="protein sequence ID" value="SFE41155.1"/>
    <property type="molecule type" value="Genomic_DNA"/>
</dbReference>
<name>A0A1I2AAU6_9ACTN</name>
<dbReference type="SUPFAM" id="SSF55781">
    <property type="entry name" value="GAF domain-like"/>
    <property type="match status" value="1"/>
</dbReference>
<dbReference type="Proteomes" id="UP000199323">
    <property type="component" value="Unassembled WGS sequence"/>
</dbReference>
<keyword evidence="5" id="KW-1185">Reference proteome</keyword>
<proteinExistence type="inferred from homology"/>
<evidence type="ECO:0000259" key="3">
    <source>
        <dbReference type="SMART" id="SM00065"/>
    </source>
</evidence>
<evidence type="ECO:0000313" key="5">
    <source>
        <dbReference type="Proteomes" id="UP000199323"/>
    </source>
</evidence>
<dbReference type="PANTHER" id="PTHR33744">
    <property type="entry name" value="CARBOHYDRATE DIACID REGULATOR"/>
    <property type="match status" value="1"/>
</dbReference>
<dbReference type="PANTHER" id="PTHR33744:SF1">
    <property type="entry name" value="DNA-BINDING TRANSCRIPTIONAL ACTIVATOR ADER"/>
    <property type="match status" value="1"/>
</dbReference>
<dbReference type="InterPro" id="IPR042070">
    <property type="entry name" value="PucR_C-HTH_sf"/>
</dbReference>
<dbReference type="STRING" id="380248.SAMN05216251_10320"/>
<organism evidence="4 5">
    <name type="scientific">Actinacidiphila alni</name>
    <dbReference type="NCBI Taxonomy" id="380248"/>
    <lineage>
        <taxon>Bacteria</taxon>
        <taxon>Bacillati</taxon>
        <taxon>Actinomycetota</taxon>
        <taxon>Actinomycetes</taxon>
        <taxon>Kitasatosporales</taxon>
        <taxon>Streptomycetaceae</taxon>
        <taxon>Actinacidiphila</taxon>
    </lineage>
</organism>